<dbReference type="OrthoDB" id="722566at2759"/>
<gene>
    <name evidence="2" type="ORF">SI8410_03004607</name>
</gene>
<dbReference type="Pfam" id="PF12014">
    <property type="entry name" value="Cyclin_D1_bind"/>
    <property type="match status" value="1"/>
</dbReference>
<feature type="region of interest" description="Disordered" evidence="1">
    <location>
        <begin position="300"/>
        <end position="322"/>
    </location>
</feature>
<name>A0A7I8K8G3_SPIIN</name>
<protein>
    <submittedName>
        <fullName evidence="2">Uncharacterized protein</fullName>
    </submittedName>
</protein>
<evidence type="ECO:0000256" key="1">
    <source>
        <dbReference type="SAM" id="MobiDB-lite"/>
    </source>
</evidence>
<dbReference type="GO" id="GO:0010343">
    <property type="term" value="P:singlet oxygen-mediated programmed cell death"/>
    <property type="evidence" value="ECO:0007669"/>
    <property type="project" value="InterPro"/>
</dbReference>
<feature type="compositionally biased region" description="Acidic residues" evidence="1">
    <location>
        <begin position="413"/>
        <end position="434"/>
    </location>
</feature>
<feature type="region of interest" description="Disordered" evidence="1">
    <location>
        <begin position="475"/>
        <end position="504"/>
    </location>
</feature>
<dbReference type="Proteomes" id="UP000663760">
    <property type="component" value="Chromosome 3"/>
</dbReference>
<organism evidence="2 3">
    <name type="scientific">Spirodela intermedia</name>
    <name type="common">Intermediate duckweed</name>
    <dbReference type="NCBI Taxonomy" id="51605"/>
    <lineage>
        <taxon>Eukaryota</taxon>
        <taxon>Viridiplantae</taxon>
        <taxon>Streptophyta</taxon>
        <taxon>Embryophyta</taxon>
        <taxon>Tracheophyta</taxon>
        <taxon>Spermatophyta</taxon>
        <taxon>Magnoliopsida</taxon>
        <taxon>Liliopsida</taxon>
        <taxon>Araceae</taxon>
        <taxon>Lemnoideae</taxon>
        <taxon>Spirodela</taxon>
    </lineage>
</organism>
<reference evidence="2" key="1">
    <citation type="submission" date="2020-02" db="EMBL/GenBank/DDBJ databases">
        <authorList>
            <person name="Scholz U."/>
            <person name="Mascher M."/>
            <person name="Fiebig A."/>
        </authorList>
    </citation>
    <scope>NUCLEOTIDE SEQUENCE</scope>
</reference>
<sequence>MGSIGAPGLSPPSTHHSDHSTNVLRSKSPRFLAAPPRRSFRPSKRAAALDRRSNNSPLCRCRLGGGAGSDETPPSDGRKWDSMLKDVVRTAVRRWDEVVKSVVNPLVKGSSGGAVEAAAREGLLQKGEVEEAASGAEWDWERWKRHFQEMEEQANVVSILKSNLSEAVGKEDYEDAAKLKIAIAAATANDTVGRAISLLEKALEEERYQDATFIRDHAGTGLVGWWTGTSDDSADPFGRIIRITAEHGKYVARSFSSRQLANARSGFPLFEIYITMGDDGEYKQQAVYLKRKGALPNEFPRMITRPPGIGLNTPDGPTEEQSDFSVESAEIIEENEDRDDDSDMAEGLPGIQNILDDMIPSVKVKVLKVVSPSKVDRDLISKVIEQIIEDEDDEADSELEDVESDDELKTESDIEEIDIDDGDITNDDTPEDGEMSLKFVIGGTMQRMPGSMPPNELIRVPAQLEKKGRLSFLFSVKSDDGQREPPSRKGHPLPEKSSSHASRRSPDLIIADLAKALVNREKISLKMLKDVGELISLTVNQDRNHHMVNGRILFHRIEIPSTSDPLSGLYVSAQGMLHTEVLQLRRKFGQWEDDGVVTTKSAGLRFYEYVEALKLTGDPSVPAGQVAFRAKIGKQYQLPHKGIIPEEFGMIARYKGQGRLADPGFKNPRWVDGELVILDGKYIRGGPVIGFVYWAPEYHYLVFFNRLRLQS</sequence>
<dbReference type="EMBL" id="LR746266">
    <property type="protein sequence ID" value="CAA7393916.1"/>
    <property type="molecule type" value="Genomic_DNA"/>
</dbReference>
<keyword evidence="3" id="KW-1185">Reference proteome</keyword>
<dbReference type="PANTHER" id="PTHR33917:SF3">
    <property type="entry name" value="PROTEIN EXECUTER 1, CHLOROPLASTIC"/>
    <property type="match status" value="1"/>
</dbReference>
<dbReference type="PANTHER" id="PTHR33917">
    <property type="entry name" value="PROTEIN EXECUTER 1, CHLOROPLASTIC"/>
    <property type="match status" value="1"/>
</dbReference>
<feature type="compositionally biased region" description="Basic and acidic residues" evidence="1">
    <location>
        <begin position="477"/>
        <end position="498"/>
    </location>
</feature>
<evidence type="ECO:0000313" key="3">
    <source>
        <dbReference type="Proteomes" id="UP000663760"/>
    </source>
</evidence>
<accession>A0A7I8K8G3</accession>
<proteinExistence type="predicted"/>
<feature type="compositionally biased region" description="Acidic residues" evidence="1">
    <location>
        <begin position="391"/>
        <end position="406"/>
    </location>
</feature>
<dbReference type="InterPro" id="IPR044680">
    <property type="entry name" value="EX1/2"/>
</dbReference>
<feature type="region of interest" description="Disordered" evidence="1">
    <location>
        <begin position="1"/>
        <end position="80"/>
    </location>
</feature>
<feature type="region of interest" description="Disordered" evidence="1">
    <location>
        <begin position="391"/>
        <end position="434"/>
    </location>
</feature>
<dbReference type="GO" id="GO:0042651">
    <property type="term" value="C:thylakoid membrane"/>
    <property type="evidence" value="ECO:0007669"/>
    <property type="project" value="TreeGrafter"/>
</dbReference>
<evidence type="ECO:0000313" key="2">
    <source>
        <dbReference type="EMBL" id="CAA7393916.1"/>
    </source>
</evidence>
<dbReference type="AlphaFoldDB" id="A0A7I8K8G3"/>